<name>A0A484MKN8_9ASTE</name>
<organism evidence="2 3">
    <name type="scientific">Cuscuta campestris</name>
    <dbReference type="NCBI Taxonomy" id="132261"/>
    <lineage>
        <taxon>Eukaryota</taxon>
        <taxon>Viridiplantae</taxon>
        <taxon>Streptophyta</taxon>
        <taxon>Embryophyta</taxon>
        <taxon>Tracheophyta</taxon>
        <taxon>Spermatophyta</taxon>
        <taxon>Magnoliopsida</taxon>
        <taxon>eudicotyledons</taxon>
        <taxon>Gunneridae</taxon>
        <taxon>Pentapetalae</taxon>
        <taxon>asterids</taxon>
        <taxon>lamiids</taxon>
        <taxon>Solanales</taxon>
        <taxon>Convolvulaceae</taxon>
        <taxon>Cuscuteae</taxon>
        <taxon>Cuscuta</taxon>
        <taxon>Cuscuta subgen. Grammica</taxon>
        <taxon>Cuscuta sect. Cleistogrammica</taxon>
    </lineage>
</organism>
<keyword evidence="3" id="KW-1185">Reference proteome</keyword>
<keyword evidence="1" id="KW-0472">Membrane</keyword>
<dbReference type="OrthoDB" id="1303182at2759"/>
<dbReference type="Proteomes" id="UP000595140">
    <property type="component" value="Unassembled WGS sequence"/>
</dbReference>
<keyword evidence="1" id="KW-1133">Transmembrane helix</keyword>
<evidence type="ECO:0000313" key="3">
    <source>
        <dbReference type="Proteomes" id="UP000595140"/>
    </source>
</evidence>
<sequence>MYRLPPKKIPPTKILIPPRRSLPPVVSSRGTRKCSYWEWFDPPICDRGKKIILGLLKKSNAKDEEIKILKIRTKQKQFGAFMIGFGATFVINIVIFVFLL</sequence>
<dbReference type="EMBL" id="OOIL02003813">
    <property type="protein sequence ID" value="VFQ89382.1"/>
    <property type="molecule type" value="Genomic_DNA"/>
</dbReference>
<accession>A0A484MKN8</accession>
<gene>
    <name evidence="2" type="ORF">CCAM_LOCUS31158</name>
</gene>
<dbReference type="AlphaFoldDB" id="A0A484MKN8"/>
<reference evidence="2 3" key="1">
    <citation type="submission" date="2018-04" db="EMBL/GenBank/DDBJ databases">
        <authorList>
            <person name="Vogel A."/>
        </authorList>
    </citation>
    <scope>NUCLEOTIDE SEQUENCE [LARGE SCALE GENOMIC DNA]</scope>
</reference>
<keyword evidence="1" id="KW-0812">Transmembrane</keyword>
<protein>
    <submittedName>
        <fullName evidence="2">Uncharacterized protein</fullName>
    </submittedName>
</protein>
<evidence type="ECO:0000313" key="2">
    <source>
        <dbReference type="EMBL" id="VFQ89382.1"/>
    </source>
</evidence>
<proteinExistence type="predicted"/>
<evidence type="ECO:0000256" key="1">
    <source>
        <dbReference type="SAM" id="Phobius"/>
    </source>
</evidence>
<feature type="transmembrane region" description="Helical" evidence="1">
    <location>
        <begin position="78"/>
        <end position="99"/>
    </location>
</feature>